<proteinExistence type="predicted"/>
<keyword evidence="2" id="KW-1185">Reference proteome</keyword>
<name>A0ABS0DFD8_9NOCA</name>
<dbReference type="Proteomes" id="UP000707731">
    <property type="component" value="Unassembled WGS sequence"/>
</dbReference>
<evidence type="ECO:0000313" key="2">
    <source>
        <dbReference type="Proteomes" id="UP000707731"/>
    </source>
</evidence>
<sequence>MSVRADGRTIGYLDAGAARLWVCPATTSKIWFREYENWDGGVDQHANVILGLEDPALAIPVNEPPNLPYTTQTFAFMEKLHPRSVMSRRAVLA</sequence>
<protein>
    <submittedName>
        <fullName evidence="1">Uncharacterized protein</fullName>
    </submittedName>
</protein>
<accession>A0ABS0DFD8</accession>
<evidence type="ECO:0000313" key="1">
    <source>
        <dbReference type="EMBL" id="MBF6357188.1"/>
    </source>
</evidence>
<comment type="caution">
    <text evidence="1">The sequence shown here is derived from an EMBL/GenBank/DDBJ whole genome shotgun (WGS) entry which is preliminary data.</text>
</comment>
<dbReference type="RefSeq" id="WP_195004005.1">
    <property type="nucleotide sequence ID" value="NZ_JADLQN010000004.1"/>
</dbReference>
<organism evidence="1 2">
    <name type="scientific">Nocardia higoensis</name>
    <dbReference type="NCBI Taxonomy" id="228599"/>
    <lineage>
        <taxon>Bacteria</taxon>
        <taxon>Bacillati</taxon>
        <taxon>Actinomycetota</taxon>
        <taxon>Actinomycetes</taxon>
        <taxon>Mycobacteriales</taxon>
        <taxon>Nocardiaceae</taxon>
        <taxon>Nocardia</taxon>
    </lineage>
</organism>
<dbReference type="EMBL" id="JADLQN010000004">
    <property type="protein sequence ID" value="MBF6357188.1"/>
    <property type="molecule type" value="Genomic_DNA"/>
</dbReference>
<gene>
    <name evidence="1" type="ORF">IU449_22025</name>
</gene>
<reference evidence="1 2" key="1">
    <citation type="submission" date="2020-10" db="EMBL/GenBank/DDBJ databases">
        <title>Identification of Nocardia species via Next-generation sequencing and recognition of intraspecies genetic diversity.</title>
        <authorList>
            <person name="Li P."/>
            <person name="Li P."/>
            <person name="Lu B."/>
        </authorList>
    </citation>
    <scope>NUCLEOTIDE SEQUENCE [LARGE SCALE GENOMIC DNA]</scope>
    <source>
        <strain evidence="1 2">BJ06-0143</strain>
    </source>
</reference>